<comment type="caution">
    <text evidence="1">The sequence shown here is derived from an EMBL/GenBank/DDBJ whole genome shotgun (WGS) entry which is preliminary data.</text>
</comment>
<dbReference type="PIRSF" id="PIRSF018505">
    <property type="entry name" value="Prpndl_dhdrts_sm"/>
    <property type="match status" value="1"/>
</dbReference>
<reference evidence="1" key="1">
    <citation type="submission" date="2019-08" db="EMBL/GenBank/DDBJ databases">
        <authorList>
            <person name="Kucharzyk K."/>
            <person name="Murdoch R.W."/>
            <person name="Higgins S."/>
            <person name="Loffler F."/>
        </authorList>
    </citation>
    <scope>NUCLEOTIDE SEQUENCE</scope>
</reference>
<organism evidence="1">
    <name type="scientific">bioreactor metagenome</name>
    <dbReference type="NCBI Taxonomy" id="1076179"/>
    <lineage>
        <taxon>unclassified sequences</taxon>
        <taxon>metagenomes</taxon>
        <taxon>ecological metagenomes</taxon>
    </lineage>
</organism>
<evidence type="ECO:0000313" key="1">
    <source>
        <dbReference type="EMBL" id="MPM95168.1"/>
    </source>
</evidence>
<dbReference type="InterPro" id="IPR036091">
    <property type="entry name" value="Prodiol/glycerol_DeHase__sf_su"/>
</dbReference>
<keyword evidence="1" id="KW-0456">Lyase</keyword>
<dbReference type="GO" id="GO:0050215">
    <property type="term" value="F:propanediol dehydratase activity"/>
    <property type="evidence" value="ECO:0007669"/>
    <property type="project" value="UniProtKB-EC"/>
</dbReference>
<dbReference type="Gene3D" id="1.10.1510.20">
    <property type="entry name" value="Propanediol/glycerol dehydratase, small subunit"/>
    <property type="match status" value="1"/>
</dbReference>
<dbReference type="SUPFAM" id="SSF47148">
    <property type="entry name" value="Diol dehydratase, gamma subunit"/>
    <property type="match status" value="1"/>
</dbReference>
<sequence length="173" mass="19169">MSQQQLVEDIIREVLKNMYKAPQAGAAAAPAASAAKGLNPDTDYPLAAKRPELVRTPTGKTLADITLEKAISGEVKPEDVRISPETLRLQAEIADGVGRNQFANNLRRAAELTAIPDDRILEIYNALRPYRSSKQELFAIADEMEFKYNAKINAAFVREAAGVYERRNRLRAD</sequence>
<name>A0A645E1B1_9ZZZZ</name>
<gene>
    <name evidence="1" type="primary">pduE_1</name>
    <name evidence="1" type="ORF">SDC9_142319</name>
</gene>
<proteinExistence type="predicted"/>
<accession>A0A645E1B1</accession>
<dbReference type="InterPro" id="IPR003207">
    <property type="entry name" value="Ppandiol/glycerol_DeHydtase_su"/>
</dbReference>
<dbReference type="EMBL" id="VSSQ01041691">
    <property type="protein sequence ID" value="MPM95168.1"/>
    <property type="molecule type" value="Genomic_DNA"/>
</dbReference>
<dbReference type="Pfam" id="PF02287">
    <property type="entry name" value="Dehydratase_SU"/>
    <property type="match status" value="1"/>
</dbReference>
<dbReference type="AlphaFoldDB" id="A0A645E1B1"/>
<protein>
    <submittedName>
        <fullName evidence="1">Propanediol dehydratase small subunit</fullName>
        <ecNumber evidence="1">4.2.1.28</ecNumber>
    </submittedName>
</protein>
<dbReference type="EC" id="4.2.1.28" evidence="1"/>
<dbReference type="NCBIfam" id="NF011972">
    <property type="entry name" value="PRK15443.1-3"/>
    <property type="match status" value="1"/>
</dbReference>